<proteinExistence type="predicted"/>
<dbReference type="Gene3D" id="6.10.250.2790">
    <property type="match status" value="1"/>
</dbReference>
<organism evidence="1 2">
    <name type="scientific">Torulaspora globosa</name>
    <dbReference type="NCBI Taxonomy" id="48254"/>
    <lineage>
        <taxon>Eukaryota</taxon>
        <taxon>Fungi</taxon>
        <taxon>Dikarya</taxon>
        <taxon>Ascomycota</taxon>
        <taxon>Saccharomycotina</taxon>
        <taxon>Saccharomycetes</taxon>
        <taxon>Saccharomycetales</taxon>
        <taxon>Saccharomycetaceae</taxon>
        <taxon>Torulaspora</taxon>
    </lineage>
</organism>
<evidence type="ECO:0000313" key="2">
    <source>
        <dbReference type="Proteomes" id="UP000510647"/>
    </source>
</evidence>
<dbReference type="AlphaFoldDB" id="A0A7H9HR79"/>
<gene>
    <name evidence="1" type="ORF">HG537_0C04420</name>
</gene>
<keyword evidence="2" id="KW-1185">Reference proteome</keyword>
<reference evidence="1 2" key="1">
    <citation type="submission" date="2020-06" db="EMBL/GenBank/DDBJ databases">
        <title>The yeast mating-type switching endonuclease HO is a domesticated member of an unorthodox homing genetic element family.</title>
        <authorList>
            <person name="Coughlan A.Y."/>
            <person name="Lombardi L."/>
            <person name="Braun-Galleani S."/>
            <person name="Martos A.R."/>
            <person name="Galeote V."/>
            <person name="Bigey F."/>
            <person name="Dequin S."/>
            <person name="Byrne K.P."/>
            <person name="Wolfe K.H."/>
        </authorList>
    </citation>
    <scope>NUCLEOTIDE SEQUENCE [LARGE SCALE GENOMIC DNA]</scope>
    <source>
        <strain evidence="1 2">CBS2947</strain>
    </source>
</reference>
<sequence>MSSNQTESISDAAVKNDEILEIFFDQAFVPQAFVDILLTNAAGQGLNEAQAVSSSLLSRLDYYTKNLTKELESTIKKLENLSEALPTAWTSSDFIDSGDGSSLLGTNLGRPSKLEYYLDTLGSAVRAIDSDLTKIDTQMVEINDQYSGSREVAEKLRKLELIKGRLEKASQNFLTLKSFLGISMASDTSKETDSQLTISVAELKLSLKTLEETIDQSLQDCLNKESSEERNQELLDKIDLFINLKPIFKGLEKFYPVYAQFAQSIGSKAQSYLRAKDLGE</sequence>
<name>A0A7H9HR79_9SACH</name>
<accession>A0A7H9HR79</accession>
<dbReference type="OrthoDB" id="4064682at2759"/>
<evidence type="ECO:0000313" key="1">
    <source>
        <dbReference type="EMBL" id="QLQ79793.1"/>
    </source>
</evidence>
<dbReference type="EMBL" id="CP059269">
    <property type="protein sequence ID" value="QLQ79793.1"/>
    <property type="molecule type" value="Genomic_DNA"/>
</dbReference>
<protein>
    <submittedName>
        <fullName evidence="1">Uncharacterized protein</fullName>
    </submittedName>
</protein>
<dbReference type="Proteomes" id="UP000510647">
    <property type="component" value="Chromosome 3"/>
</dbReference>